<dbReference type="Pfam" id="PF13723">
    <property type="entry name" value="Ketoacyl-synt_2"/>
    <property type="match status" value="1"/>
</dbReference>
<dbReference type="STRING" id="619304.SAMN05421760_10199"/>
<name>A0A1N7IT79_9GAMM</name>
<dbReference type="AlphaFoldDB" id="A0A1N7IT79"/>
<dbReference type="InterPro" id="IPR014030">
    <property type="entry name" value="Ketoacyl_synth_N"/>
</dbReference>
<evidence type="ECO:0000313" key="2">
    <source>
        <dbReference type="EMBL" id="SIS40305.1"/>
    </source>
</evidence>
<dbReference type="RefSeq" id="WP_202904916.1">
    <property type="nucleotide sequence ID" value="NZ_FTOE01000001.1"/>
</dbReference>
<reference evidence="3" key="1">
    <citation type="submission" date="2017-01" db="EMBL/GenBank/DDBJ databases">
        <authorList>
            <person name="Varghese N."/>
            <person name="Submissions S."/>
        </authorList>
    </citation>
    <scope>NUCLEOTIDE SEQUENCE [LARGE SCALE GENOMIC DNA]</scope>
    <source>
        <strain evidence="3">DSM 22306</strain>
    </source>
</reference>
<organism evidence="2 3">
    <name type="scientific">Neptunomonas antarctica</name>
    <dbReference type="NCBI Taxonomy" id="619304"/>
    <lineage>
        <taxon>Bacteria</taxon>
        <taxon>Pseudomonadati</taxon>
        <taxon>Pseudomonadota</taxon>
        <taxon>Gammaproteobacteria</taxon>
        <taxon>Oceanospirillales</taxon>
        <taxon>Oceanospirillaceae</taxon>
        <taxon>Neptunomonas</taxon>
    </lineage>
</organism>
<dbReference type="EMBL" id="FTOE01000001">
    <property type="protein sequence ID" value="SIS40305.1"/>
    <property type="molecule type" value="Genomic_DNA"/>
</dbReference>
<accession>A0A1N7IT79</accession>
<dbReference type="Proteomes" id="UP000185999">
    <property type="component" value="Unassembled WGS sequence"/>
</dbReference>
<keyword evidence="3" id="KW-1185">Reference proteome</keyword>
<evidence type="ECO:0000259" key="1">
    <source>
        <dbReference type="Pfam" id="PF13723"/>
    </source>
</evidence>
<feature type="domain" description="Beta-ketoacyl synthase-like N-terminal" evidence="1">
    <location>
        <begin position="22"/>
        <end position="213"/>
    </location>
</feature>
<sequence length="243" mass="26670">MITIQLESWAAMAPGLDSKEAWLQWLKQPDTIPETLGVLPLKEIPPLLRRRFSALGKCAMGATLQLLEEETQLPSIFASRHGDTGLTLSLLNEMGRDEPMSPTGFSLAVHNAVSGLYTIARKDTSAVTAIAAIEGLTLQTLFEVAGQLQESEKVLCVLYDVPLPDIYRRYAVGENFPYAIAMIFSRTGKTSLCIEPMDTPDILEAHPSHSEPIRLISLLAGISDTMRLTVNGAHWRITRAIAE</sequence>
<gene>
    <name evidence="2" type="ORF">SAMN05421760_10199</name>
</gene>
<proteinExistence type="predicted"/>
<evidence type="ECO:0000313" key="3">
    <source>
        <dbReference type="Proteomes" id="UP000185999"/>
    </source>
</evidence>
<protein>
    <submittedName>
        <fullName evidence="2">Beta-ketoacyl synthase, N-terminal domain</fullName>
    </submittedName>
</protein>